<dbReference type="InterPro" id="IPR004843">
    <property type="entry name" value="Calcineurin-like_PHP"/>
</dbReference>
<evidence type="ECO:0000256" key="10">
    <source>
        <dbReference type="ARBA" id="ARBA00054219"/>
    </source>
</evidence>
<sequence length="364" mass="41916">LATCEMELCSMQYTAFWYQKCKSWNQSYWLKFMSSGKFGQTSAASSNCYTDHLVASAMLEKIIRSTQKKHLRWKELQEKLLKNQGSMTPLTEQEIMEILNAAIPQFLAEQSLLEFKAPVVICGDIHGQFEDLLRLYNFIGWPPEKRYLFLGDYVDRGQQSVEVICLQILLKLQYPKDYFLLRGNHEHIEINRCYGFYEECKTRYSRHLWYRFQNFFACMPLAALVSEKILCMHGGISSELKNFDQIRHIRRPTSIPPSGVLCDLLWADPNGNANGYGESPRGAGCVFGENAVFEFCDNMGIDLIARAHQVVEQGYQFFAQRRCVTVFSAPNYCNIYNNAAAALIIDQNLNCKIVQIKSSTKKKK</sequence>
<keyword evidence="3" id="KW-0479">Metal-binding</keyword>
<evidence type="ECO:0000256" key="8">
    <source>
        <dbReference type="ARBA" id="ARBA00047761"/>
    </source>
</evidence>
<evidence type="ECO:0000256" key="5">
    <source>
        <dbReference type="ARBA" id="ARBA00022912"/>
    </source>
</evidence>
<dbReference type="PANTHER" id="PTHR11668:SF300">
    <property type="entry name" value="SERINE_THREONINE-PROTEIN PHOSPHATASE"/>
    <property type="match status" value="1"/>
</dbReference>
<comment type="function">
    <text evidence="10">Probable phosphatase which plays a redundant role with gsp-4 in spermatogenesis by regulating sister chromatid segregation during meiosis. In addition, involved in sperm motility by controlling the dynamic disassembly of major sperm proteins (MSP) in the spermatozoan pseudopodium.</text>
</comment>
<evidence type="ECO:0000313" key="16">
    <source>
        <dbReference type="Proteomes" id="UP000054826"/>
    </source>
</evidence>
<keyword evidence="6" id="KW-0464">Manganese</keyword>
<dbReference type="Pfam" id="PF00149">
    <property type="entry name" value="Metallophos"/>
    <property type="match status" value="1"/>
</dbReference>
<comment type="subcellular location">
    <subcellularLocation>
        <location evidence="7">Cell projection</location>
        <location evidence="7">Pseudopodium</location>
    </subcellularLocation>
</comment>
<protein>
    <recommendedName>
        <fullName evidence="11">Serine/threonine-protein phosphatase</fullName>
        <ecNumber evidence="11">3.1.3.16</ecNumber>
    </recommendedName>
</protein>
<dbReference type="EMBL" id="JYDV01000004">
    <property type="protein sequence ID" value="KRZ44896.1"/>
    <property type="molecule type" value="Genomic_DNA"/>
</dbReference>
<name>A0A0V1JGM9_TRIPS</name>
<evidence type="ECO:0000256" key="11">
    <source>
        <dbReference type="RuleBase" id="RU004273"/>
    </source>
</evidence>
<evidence type="ECO:0000256" key="2">
    <source>
        <dbReference type="ARBA" id="ARBA00008294"/>
    </source>
</evidence>
<comment type="caution">
    <text evidence="13">The sequence shown here is derived from an EMBL/GenBank/DDBJ whole genome shotgun (WGS) entry which is preliminary data.</text>
</comment>
<evidence type="ECO:0000313" key="14">
    <source>
        <dbReference type="EMBL" id="KRZ44896.1"/>
    </source>
</evidence>
<dbReference type="GO" id="GO:0004722">
    <property type="term" value="F:protein serine/threonine phosphatase activity"/>
    <property type="evidence" value="ECO:0007669"/>
    <property type="project" value="UniProtKB-EC"/>
</dbReference>
<dbReference type="EC" id="3.1.3.16" evidence="11"/>
<dbReference type="GO" id="GO:0031272">
    <property type="term" value="P:regulation of pseudopodium assembly"/>
    <property type="evidence" value="ECO:0007669"/>
    <property type="project" value="UniProtKB-ARBA"/>
</dbReference>
<accession>A0A0V1JGM9</accession>
<evidence type="ECO:0000256" key="4">
    <source>
        <dbReference type="ARBA" id="ARBA00022801"/>
    </source>
</evidence>
<comment type="similarity">
    <text evidence="2 11">Belongs to the PPP phosphatase family.</text>
</comment>
<dbReference type="PRINTS" id="PR00114">
    <property type="entry name" value="STPHPHTASE"/>
</dbReference>
<dbReference type="FunFam" id="3.60.21.10:FF:000026">
    <property type="entry name" value="Serine/threonine-protein phosphatase"/>
    <property type="match status" value="1"/>
</dbReference>
<dbReference type="GO" id="GO:0018991">
    <property type="term" value="P:egg-laying behavior"/>
    <property type="evidence" value="ECO:0007669"/>
    <property type="project" value="UniProtKB-ARBA"/>
</dbReference>
<keyword evidence="5" id="KW-0904">Protein phosphatase</keyword>
<evidence type="ECO:0000256" key="6">
    <source>
        <dbReference type="ARBA" id="ARBA00023211"/>
    </source>
</evidence>
<comment type="cofactor">
    <cofactor evidence="1">
        <name>Mn(2+)</name>
        <dbReference type="ChEBI" id="CHEBI:29035"/>
    </cofactor>
</comment>
<reference evidence="15 16" key="1">
    <citation type="submission" date="2015-01" db="EMBL/GenBank/DDBJ databases">
        <title>Evolution of Trichinella species and genotypes.</title>
        <authorList>
            <person name="Korhonen P.K."/>
            <person name="Edoardo P."/>
            <person name="Giuseppe L.R."/>
            <person name="Gasser R.B."/>
        </authorList>
    </citation>
    <scope>NUCLEOTIDE SEQUENCE [LARGE SCALE GENOMIC DNA]</scope>
    <source>
        <strain evidence="14">ISS176</strain>
        <strain evidence="13">ISS588</strain>
    </source>
</reference>
<feature type="domain" description="Serine/threonine specific protein phosphatases" evidence="12">
    <location>
        <begin position="181"/>
        <end position="186"/>
    </location>
</feature>
<comment type="catalytic activity">
    <reaction evidence="9 11">
        <text>O-phospho-L-threonyl-[protein] + H2O = L-threonyl-[protein] + phosphate</text>
        <dbReference type="Rhea" id="RHEA:47004"/>
        <dbReference type="Rhea" id="RHEA-COMP:11060"/>
        <dbReference type="Rhea" id="RHEA-COMP:11605"/>
        <dbReference type="ChEBI" id="CHEBI:15377"/>
        <dbReference type="ChEBI" id="CHEBI:30013"/>
        <dbReference type="ChEBI" id="CHEBI:43474"/>
        <dbReference type="ChEBI" id="CHEBI:61977"/>
        <dbReference type="EC" id="3.1.3.16"/>
    </reaction>
</comment>
<dbReference type="PANTHER" id="PTHR11668">
    <property type="entry name" value="SERINE/THREONINE PROTEIN PHOSPHATASE"/>
    <property type="match status" value="1"/>
</dbReference>
<proteinExistence type="inferred from homology"/>
<evidence type="ECO:0000313" key="13">
    <source>
        <dbReference type="EMBL" id="KRZ34163.1"/>
    </source>
</evidence>
<keyword evidence="4 11" id="KW-0378">Hydrolase</keyword>
<comment type="catalytic activity">
    <reaction evidence="8">
        <text>O-phospho-L-seryl-[protein] + H2O = L-seryl-[protein] + phosphate</text>
        <dbReference type="Rhea" id="RHEA:20629"/>
        <dbReference type="Rhea" id="RHEA-COMP:9863"/>
        <dbReference type="Rhea" id="RHEA-COMP:11604"/>
        <dbReference type="ChEBI" id="CHEBI:15377"/>
        <dbReference type="ChEBI" id="CHEBI:29999"/>
        <dbReference type="ChEBI" id="CHEBI:43474"/>
        <dbReference type="ChEBI" id="CHEBI:83421"/>
        <dbReference type="EC" id="3.1.3.16"/>
    </reaction>
</comment>
<dbReference type="AlphaFoldDB" id="A0A0V1JGM9"/>
<feature type="non-terminal residue" evidence="13">
    <location>
        <position position="1"/>
    </location>
</feature>
<dbReference type="InterPro" id="IPR050341">
    <property type="entry name" value="PP1_catalytic_subunit"/>
</dbReference>
<evidence type="ECO:0000256" key="7">
    <source>
        <dbReference type="ARBA" id="ARBA00037818"/>
    </source>
</evidence>
<organism evidence="13 15">
    <name type="scientific">Trichinella pseudospiralis</name>
    <name type="common">Parasitic roundworm</name>
    <dbReference type="NCBI Taxonomy" id="6337"/>
    <lineage>
        <taxon>Eukaryota</taxon>
        <taxon>Metazoa</taxon>
        <taxon>Ecdysozoa</taxon>
        <taxon>Nematoda</taxon>
        <taxon>Enoplea</taxon>
        <taxon>Dorylaimia</taxon>
        <taxon>Trichinellida</taxon>
        <taxon>Trichinellidae</taxon>
        <taxon>Trichinella</taxon>
    </lineage>
</organism>
<dbReference type="PROSITE" id="PS00125">
    <property type="entry name" value="SER_THR_PHOSPHATASE"/>
    <property type="match status" value="1"/>
</dbReference>
<dbReference type="GO" id="GO:0007060">
    <property type="term" value="P:male meiosis chromosome segregation"/>
    <property type="evidence" value="ECO:0007669"/>
    <property type="project" value="UniProtKB-ARBA"/>
</dbReference>
<evidence type="ECO:0000313" key="15">
    <source>
        <dbReference type="Proteomes" id="UP000054805"/>
    </source>
</evidence>
<dbReference type="InterPro" id="IPR006186">
    <property type="entry name" value="Ser/Thr-sp_prot-phosphatase"/>
</dbReference>
<gene>
    <name evidence="13" type="primary">PP1</name>
    <name evidence="13" type="ORF">T4B_872</name>
    <name evidence="14" type="ORF">T4C_11436</name>
</gene>
<dbReference type="SMART" id="SM00156">
    <property type="entry name" value="PP2Ac"/>
    <property type="match status" value="1"/>
</dbReference>
<keyword evidence="15" id="KW-1185">Reference proteome</keyword>
<dbReference type="GO" id="GO:0000785">
    <property type="term" value="C:chromatin"/>
    <property type="evidence" value="ECO:0007669"/>
    <property type="project" value="UniProtKB-ARBA"/>
</dbReference>
<evidence type="ECO:0000256" key="9">
    <source>
        <dbReference type="ARBA" id="ARBA00048336"/>
    </source>
</evidence>
<dbReference type="GO" id="GO:0005634">
    <property type="term" value="C:nucleus"/>
    <property type="evidence" value="ECO:0007669"/>
    <property type="project" value="TreeGrafter"/>
</dbReference>
<dbReference type="GO" id="GO:0031143">
    <property type="term" value="C:pseudopodium"/>
    <property type="evidence" value="ECO:0007669"/>
    <property type="project" value="UniProtKB-SubCell"/>
</dbReference>
<dbReference type="InterPro" id="IPR029052">
    <property type="entry name" value="Metallo-depent_PP-like"/>
</dbReference>
<dbReference type="Gene3D" id="3.60.21.10">
    <property type="match status" value="1"/>
</dbReference>
<evidence type="ECO:0000259" key="12">
    <source>
        <dbReference type="PROSITE" id="PS00125"/>
    </source>
</evidence>
<dbReference type="GO" id="GO:0005737">
    <property type="term" value="C:cytoplasm"/>
    <property type="evidence" value="ECO:0007669"/>
    <property type="project" value="TreeGrafter"/>
</dbReference>
<evidence type="ECO:0000256" key="1">
    <source>
        <dbReference type="ARBA" id="ARBA00001936"/>
    </source>
</evidence>
<dbReference type="Proteomes" id="UP000054826">
    <property type="component" value="Unassembled WGS sequence"/>
</dbReference>
<dbReference type="GO" id="GO:0097723">
    <property type="term" value="P:amoeboid sperm motility"/>
    <property type="evidence" value="ECO:0007669"/>
    <property type="project" value="UniProtKB-ARBA"/>
</dbReference>
<dbReference type="EMBL" id="JYDS01000005">
    <property type="protein sequence ID" value="KRZ34163.1"/>
    <property type="molecule type" value="Genomic_DNA"/>
</dbReference>
<dbReference type="Proteomes" id="UP000054805">
    <property type="component" value="Unassembled WGS sequence"/>
</dbReference>
<evidence type="ECO:0000256" key="3">
    <source>
        <dbReference type="ARBA" id="ARBA00022723"/>
    </source>
</evidence>
<dbReference type="GO" id="GO:0046872">
    <property type="term" value="F:metal ion binding"/>
    <property type="evidence" value="ECO:0007669"/>
    <property type="project" value="UniProtKB-KW"/>
</dbReference>
<dbReference type="SUPFAM" id="SSF56300">
    <property type="entry name" value="Metallo-dependent phosphatases"/>
    <property type="match status" value="1"/>
</dbReference>